<comment type="caution">
    <text evidence="1">The sequence shown here is derived from an EMBL/GenBank/DDBJ whole genome shotgun (WGS) entry which is preliminary data.</text>
</comment>
<proteinExistence type="predicted"/>
<evidence type="ECO:0000313" key="1">
    <source>
        <dbReference type="EMBL" id="GCB59763.1"/>
    </source>
</evidence>
<evidence type="ECO:0000313" key="2">
    <source>
        <dbReference type="Proteomes" id="UP000288216"/>
    </source>
</evidence>
<keyword evidence="2" id="KW-1185">Reference proteome</keyword>
<dbReference type="Proteomes" id="UP000288216">
    <property type="component" value="Unassembled WGS sequence"/>
</dbReference>
<reference evidence="1 2" key="1">
    <citation type="journal article" date="2018" name="Nat. Ecol. Evol.">
        <title>Shark genomes provide insights into elasmobranch evolution and the origin of vertebrates.</title>
        <authorList>
            <person name="Hara Y"/>
            <person name="Yamaguchi K"/>
            <person name="Onimaru K"/>
            <person name="Kadota M"/>
            <person name="Koyanagi M"/>
            <person name="Keeley SD"/>
            <person name="Tatsumi K"/>
            <person name="Tanaka K"/>
            <person name="Motone F"/>
            <person name="Kageyama Y"/>
            <person name="Nozu R"/>
            <person name="Adachi N"/>
            <person name="Nishimura O"/>
            <person name="Nakagawa R"/>
            <person name="Tanegashima C"/>
            <person name="Kiyatake I"/>
            <person name="Matsumoto R"/>
            <person name="Murakumo K"/>
            <person name="Nishida K"/>
            <person name="Terakita A"/>
            <person name="Kuratani S"/>
            <person name="Sato K"/>
            <person name="Hyodo S Kuraku.S."/>
        </authorList>
    </citation>
    <scope>NUCLEOTIDE SEQUENCE [LARGE SCALE GENOMIC DNA]</scope>
</reference>
<organism evidence="1 2">
    <name type="scientific">Scyliorhinus torazame</name>
    <name type="common">Cloudy catshark</name>
    <name type="synonym">Catulus torazame</name>
    <dbReference type="NCBI Taxonomy" id="75743"/>
    <lineage>
        <taxon>Eukaryota</taxon>
        <taxon>Metazoa</taxon>
        <taxon>Chordata</taxon>
        <taxon>Craniata</taxon>
        <taxon>Vertebrata</taxon>
        <taxon>Chondrichthyes</taxon>
        <taxon>Elasmobranchii</taxon>
        <taxon>Galeomorphii</taxon>
        <taxon>Galeoidea</taxon>
        <taxon>Carcharhiniformes</taxon>
        <taxon>Scyliorhinidae</taxon>
        <taxon>Scyliorhinus</taxon>
    </lineage>
</organism>
<protein>
    <submittedName>
        <fullName evidence="1">Uncharacterized protein</fullName>
    </submittedName>
</protein>
<sequence>MPGYRRHCRRARELTCTDRGQVPKGRAMTAGQVVHASDLSVKLWDCVGLECVSQCVCVSQCLCVSVRVSVCEECVCECVCQCVCQCVCV</sequence>
<dbReference type="AlphaFoldDB" id="A0A401NFL6"/>
<gene>
    <name evidence="1" type="ORF">scyTo_0014004</name>
</gene>
<dbReference type="EMBL" id="BFAA01007367">
    <property type="protein sequence ID" value="GCB59763.1"/>
    <property type="molecule type" value="Genomic_DNA"/>
</dbReference>
<accession>A0A401NFL6</accession>
<name>A0A401NFL6_SCYTO</name>